<dbReference type="AlphaFoldDB" id="A0A803Q9I9"/>
<protein>
    <submittedName>
        <fullName evidence="1">Uncharacterized protein</fullName>
    </submittedName>
</protein>
<reference evidence="1" key="1">
    <citation type="submission" date="2018-11" db="EMBL/GenBank/DDBJ databases">
        <authorList>
            <person name="Grassa J C."/>
        </authorList>
    </citation>
    <scope>NUCLEOTIDE SEQUENCE [LARGE SCALE GENOMIC DNA]</scope>
</reference>
<reference evidence="1" key="2">
    <citation type="submission" date="2021-03" db="UniProtKB">
        <authorList>
            <consortium name="EnsemblPlants"/>
        </authorList>
    </citation>
    <scope>IDENTIFICATION</scope>
</reference>
<evidence type="ECO:0000313" key="1">
    <source>
        <dbReference type="EnsemblPlants" id="cds.evm.model.08.1704"/>
    </source>
</evidence>
<dbReference type="EMBL" id="UZAU01000716">
    <property type="status" value="NOT_ANNOTATED_CDS"/>
    <property type="molecule type" value="Genomic_DNA"/>
</dbReference>
<name>A0A803Q9I9_CANSA</name>
<dbReference type="Proteomes" id="UP000596661">
    <property type="component" value="Chromosome 8"/>
</dbReference>
<sequence>MSVFLLPRKITDRIDSILRKFWWTGHCKEGILPSKASLVARGIWASREFIALNCVWTIGQDSSVDIWCQQWKCGDGSILNEGAINHLIKEPVLVGDLVGDSVSGWNSQLVNMVFIPEVADTISSSDRNALPVTDLACWKSSNDERWFLGFSNLRFGISCPMWKRLIFFLYGAILYHKLWLCHNEIFHRGMLMDVDMVRKRVEDYFLEHNRLLVEEKGNGEGLRGVAEVRWVLPRPGRVRGFVDFALADGVGAVAAVFFDNLSSVKAFGAKKVDVQSVFHGEMEALRFGVDLSLKM</sequence>
<organism evidence="1 2">
    <name type="scientific">Cannabis sativa</name>
    <name type="common">Hemp</name>
    <name type="synonym">Marijuana</name>
    <dbReference type="NCBI Taxonomy" id="3483"/>
    <lineage>
        <taxon>Eukaryota</taxon>
        <taxon>Viridiplantae</taxon>
        <taxon>Streptophyta</taxon>
        <taxon>Embryophyta</taxon>
        <taxon>Tracheophyta</taxon>
        <taxon>Spermatophyta</taxon>
        <taxon>Magnoliopsida</taxon>
        <taxon>eudicotyledons</taxon>
        <taxon>Gunneridae</taxon>
        <taxon>Pentapetalae</taxon>
        <taxon>rosids</taxon>
        <taxon>fabids</taxon>
        <taxon>Rosales</taxon>
        <taxon>Cannabaceae</taxon>
        <taxon>Cannabis</taxon>
    </lineage>
</organism>
<dbReference type="EnsemblPlants" id="evm.model.08.1704">
    <property type="protein sequence ID" value="cds.evm.model.08.1704"/>
    <property type="gene ID" value="evm.TU.08.1704"/>
</dbReference>
<accession>A0A803Q9I9</accession>
<evidence type="ECO:0000313" key="2">
    <source>
        <dbReference type="Proteomes" id="UP000596661"/>
    </source>
</evidence>
<proteinExistence type="predicted"/>
<keyword evidence="2" id="KW-1185">Reference proteome</keyword>
<dbReference type="Gramene" id="evm.model.08.1704">
    <property type="protein sequence ID" value="cds.evm.model.08.1704"/>
    <property type="gene ID" value="evm.TU.08.1704"/>
</dbReference>